<reference evidence="8 9" key="1">
    <citation type="submission" date="2018-10" db="EMBL/GenBank/DDBJ databases">
        <title>Improved assembly of the deer mouse Peromyscus maniculatus genome.</title>
        <authorList>
            <person name="Lassance J.-M."/>
            <person name="Hoekstra H.E."/>
        </authorList>
    </citation>
    <scope>NUCLEOTIDE SEQUENCE [LARGE SCALE GENOMIC DNA]</scope>
</reference>
<accession>A0A6I9LCX4</accession>
<reference evidence="8" key="2">
    <citation type="submission" date="2025-08" db="UniProtKB">
        <authorList>
            <consortium name="Ensembl"/>
        </authorList>
    </citation>
    <scope>IDENTIFICATION</scope>
</reference>
<evidence type="ECO:0000313" key="9">
    <source>
        <dbReference type="Proteomes" id="UP000694547"/>
    </source>
</evidence>
<gene>
    <name evidence="8" type="primary">LOC102918455</name>
</gene>
<dbReference type="RefSeq" id="XP_006976977.1">
    <property type="nucleotide sequence ID" value="XM_006976915.4"/>
</dbReference>
<dbReference type="SUPFAM" id="SSF47240">
    <property type="entry name" value="Ferritin-like"/>
    <property type="match status" value="1"/>
</dbReference>
<feature type="domain" description="Ferritin-like diiron" evidence="7">
    <location>
        <begin position="10"/>
        <end position="159"/>
    </location>
</feature>
<evidence type="ECO:0000256" key="3">
    <source>
        <dbReference type="ARBA" id="ARBA00022723"/>
    </source>
</evidence>
<feature type="binding site" evidence="5">
    <location>
        <position position="107"/>
    </location>
    <ligand>
        <name>Fe cation</name>
        <dbReference type="ChEBI" id="CHEBI:24875"/>
        <label>1</label>
    </ligand>
</feature>
<evidence type="ECO:0000313" key="8">
    <source>
        <dbReference type="Ensembl" id="ENSPEMP00000029352.1"/>
    </source>
</evidence>
<dbReference type="GO" id="GO:0005737">
    <property type="term" value="C:cytoplasm"/>
    <property type="evidence" value="ECO:0007669"/>
    <property type="project" value="TreeGrafter"/>
</dbReference>
<dbReference type="FunFam" id="1.20.1260.10:FF:000002">
    <property type="entry name" value="Ferritin, mitochondrial"/>
    <property type="match status" value="1"/>
</dbReference>
<evidence type="ECO:0000256" key="2">
    <source>
        <dbReference type="ARBA" id="ARBA00022434"/>
    </source>
</evidence>
<dbReference type="GeneID" id="102918455"/>
<name>A0A6I9LCX4_PERMB</name>
<dbReference type="CDD" id="cd01056">
    <property type="entry name" value="Euk_Ferritin"/>
    <property type="match status" value="1"/>
</dbReference>
<dbReference type="Proteomes" id="UP000694547">
    <property type="component" value="Chromosome X"/>
</dbReference>
<dbReference type="InterPro" id="IPR008331">
    <property type="entry name" value="Ferritin_DPS_dom"/>
</dbReference>
<organism evidence="8 9">
    <name type="scientific">Peromyscus maniculatus bairdii</name>
    <name type="common">Prairie deer mouse</name>
    <dbReference type="NCBI Taxonomy" id="230844"/>
    <lineage>
        <taxon>Eukaryota</taxon>
        <taxon>Metazoa</taxon>
        <taxon>Chordata</taxon>
        <taxon>Craniata</taxon>
        <taxon>Vertebrata</taxon>
        <taxon>Euteleostomi</taxon>
        <taxon>Mammalia</taxon>
        <taxon>Eutheria</taxon>
        <taxon>Euarchontoglires</taxon>
        <taxon>Glires</taxon>
        <taxon>Rodentia</taxon>
        <taxon>Myomorpha</taxon>
        <taxon>Muroidea</taxon>
        <taxon>Cricetidae</taxon>
        <taxon>Neotominae</taxon>
        <taxon>Peromyscus</taxon>
    </lineage>
</organism>
<dbReference type="InterPro" id="IPR009078">
    <property type="entry name" value="Ferritin-like_SF"/>
</dbReference>
<comment type="function">
    <text evidence="6">Stores iron in a soluble, non-toxic, readily available form. Important for iron homeostasis. Iron is taken up in the ferrous form and deposited as ferric hydroxides after oxidation.</text>
</comment>
<dbReference type="PROSITE" id="PS50905">
    <property type="entry name" value="FERRITIN_LIKE"/>
    <property type="match status" value="1"/>
</dbReference>
<sequence length="176" mass="19843">MAEASSLVRLNYDQDCEDAVNSHIQQQLQASFVYLTMASCFEGDDVALENLKRFFLSKSQKCKASAEMFMFLQNKCGGSIVLRDIPRPDRNSWHGGIHAMECALHMEMTINQSLLNLHELAKGKGSTYLCDFLENHCLDEQAQVLKELSSNLSNLRQMEDPDNGLAEHLLEKLSLS</sequence>
<dbReference type="Gene3D" id="1.20.1260.10">
    <property type="match status" value="1"/>
</dbReference>
<dbReference type="Pfam" id="PF00210">
    <property type="entry name" value="Ferritin"/>
    <property type="match status" value="1"/>
</dbReference>
<dbReference type="InterPro" id="IPR012347">
    <property type="entry name" value="Ferritin-like"/>
</dbReference>
<reference evidence="8" key="3">
    <citation type="submission" date="2025-09" db="UniProtKB">
        <authorList>
            <consortium name="Ensembl"/>
        </authorList>
    </citation>
    <scope>IDENTIFICATION</scope>
</reference>
<dbReference type="GO" id="GO:0006826">
    <property type="term" value="P:iron ion transport"/>
    <property type="evidence" value="ECO:0007669"/>
    <property type="project" value="InterPro"/>
</dbReference>
<keyword evidence="4 5" id="KW-0408">Iron</keyword>
<dbReference type="PANTHER" id="PTHR11431:SF97">
    <property type="entry name" value="FERRITIN HEAVY POLYPEPTIDE-LIKE 17-RELATED"/>
    <property type="match status" value="1"/>
</dbReference>
<protein>
    <recommendedName>
        <fullName evidence="6">Ferritin</fullName>
    </recommendedName>
</protein>
<feature type="binding site" evidence="5">
    <location>
        <position position="141"/>
    </location>
    <ligand>
        <name>Fe cation</name>
        <dbReference type="ChEBI" id="CHEBI:24875"/>
        <label>1</label>
    </ligand>
</feature>
<dbReference type="OrthoDB" id="9561276at2759"/>
<dbReference type="GO" id="GO:0008199">
    <property type="term" value="F:ferric iron binding"/>
    <property type="evidence" value="ECO:0007669"/>
    <property type="project" value="InterPro"/>
</dbReference>
<dbReference type="InterPro" id="IPR001519">
    <property type="entry name" value="Ferritin"/>
</dbReference>
<dbReference type="Ensembl" id="ENSPEMT00000042478.1">
    <property type="protein sequence ID" value="ENSPEMP00000029352.1"/>
    <property type="gene ID" value="ENSPEMG00000028705.1"/>
</dbReference>
<evidence type="ECO:0000256" key="5">
    <source>
        <dbReference type="PIRSR" id="PIRSR601519-1"/>
    </source>
</evidence>
<keyword evidence="2 6" id="KW-0409">Iron storage</keyword>
<keyword evidence="3 5" id="KW-0479">Metal-binding</keyword>
<dbReference type="PANTHER" id="PTHR11431">
    <property type="entry name" value="FERRITIN"/>
    <property type="match status" value="1"/>
</dbReference>
<comment type="similarity">
    <text evidence="1 6">Belongs to the ferritin family.</text>
</comment>
<dbReference type="InterPro" id="IPR009040">
    <property type="entry name" value="Ferritin-like_diiron"/>
</dbReference>
<dbReference type="GO" id="GO:0006879">
    <property type="term" value="P:intracellular iron ion homeostasis"/>
    <property type="evidence" value="ECO:0007669"/>
    <property type="project" value="UniProtKB-KW"/>
</dbReference>
<evidence type="ECO:0000256" key="4">
    <source>
        <dbReference type="ARBA" id="ARBA00023004"/>
    </source>
</evidence>
<dbReference type="GO" id="GO:0008198">
    <property type="term" value="F:ferrous iron binding"/>
    <property type="evidence" value="ECO:0007669"/>
    <property type="project" value="TreeGrafter"/>
</dbReference>
<evidence type="ECO:0000259" key="7">
    <source>
        <dbReference type="PROSITE" id="PS50905"/>
    </source>
</evidence>
<evidence type="ECO:0000256" key="6">
    <source>
        <dbReference type="RuleBase" id="RU361145"/>
    </source>
</evidence>
<evidence type="ECO:0000256" key="1">
    <source>
        <dbReference type="ARBA" id="ARBA00007513"/>
    </source>
</evidence>
<dbReference type="AlphaFoldDB" id="A0A6I9LCX4"/>
<proteinExistence type="inferred from homology"/>
<dbReference type="GeneTree" id="ENSGT00950000182841"/>
<keyword evidence="9" id="KW-1185">Reference proteome</keyword>